<name>A0A4P6JS25_KTERU</name>
<organism evidence="1 2">
    <name type="scientific">Ktedonosporobacter rubrisoli</name>
    <dbReference type="NCBI Taxonomy" id="2509675"/>
    <lineage>
        <taxon>Bacteria</taxon>
        <taxon>Bacillati</taxon>
        <taxon>Chloroflexota</taxon>
        <taxon>Ktedonobacteria</taxon>
        <taxon>Ktedonobacterales</taxon>
        <taxon>Ktedonosporobacteraceae</taxon>
        <taxon>Ktedonosporobacter</taxon>
    </lineage>
</organism>
<keyword evidence="2" id="KW-1185">Reference proteome</keyword>
<proteinExistence type="predicted"/>
<dbReference type="InterPro" id="IPR016181">
    <property type="entry name" value="Acyl_CoA_acyltransferase"/>
</dbReference>
<evidence type="ECO:0000313" key="1">
    <source>
        <dbReference type="EMBL" id="QBD78010.1"/>
    </source>
</evidence>
<dbReference type="Proteomes" id="UP000290365">
    <property type="component" value="Chromosome"/>
</dbReference>
<accession>A0A4P6JS25</accession>
<dbReference type="AlphaFoldDB" id="A0A4P6JS25"/>
<gene>
    <name evidence="1" type="ORF">EPA93_19215</name>
</gene>
<reference evidence="1 2" key="1">
    <citation type="submission" date="2019-01" db="EMBL/GenBank/DDBJ databases">
        <title>Ktedonosporobacter rubrisoli SCAWS-G2.</title>
        <authorList>
            <person name="Huang Y."/>
            <person name="Yan B."/>
        </authorList>
    </citation>
    <scope>NUCLEOTIDE SEQUENCE [LARGE SCALE GENOMIC DNA]</scope>
    <source>
        <strain evidence="1 2">SCAWS-G2</strain>
    </source>
</reference>
<sequence length="287" mass="32334">MPRMQAPRGYYTMTQAEKKLNLSSAMIRKHVENGKIKYLLPEGRKQGFYSKKDVDKLAAELEAFLRLEEEAEVVNFSIATRSDIPACIALNRELFTAQHSTDDDTLIKKWTAWIEKNPEVVYILKRDNEVIGIATVLPTTPRSKKFDNALKGDISFLLGDVNITPEDIEEYKAGNHVQLYLAEIGIKQTLEANLRHKLGAKLISKFMDTIVDLGKRGVVIDRILSVGATRSGIRLLQHFGFYEVIFSRSDTRLFILDPKESGAPIMDAYRDALAEYNSTHNAAGKVS</sequence>
<dbReference type="SUPFAM" id="SSF55729">
    <property type="entry name" value="Acyl-CoA N-acyltransferases (Nat)"/>
    <property type="match status" value="1"/>
</dbReference>
<protein>
    <recommendedName>
        <fullName evidence="3">Helix-turn-helix domain-containing protein</fullName>
    </recommendedName>
</protein>
<dbReference type="KEGG" id="kbs:EPA93_19215"/>
<dbReference type="RefSeq" id="WP_129889063.1">
    <property type="nucleotide sequence ID" value="NZ_CP035758.1"/>
</dbReference>
<dbReference type="OrthoDB" id="154279at2"/>
<evidence type="ECO:0000313" key="2">
    <source>
        <dbReference type="Proteomes" id="UP000290365"/>
    </source>
</evidence>
<evidence type="ECO:0008006" key="3">
    <source>
        <dbReference type="Google" id="ProtNLM"/>
    </source>
</evidence>
<dbReference type="Gene3D" id="3.40.630.30">
    <property type="match status" value="1"/>
</dbReference>
<dbReference type="EMBL" id="CP035758">
    <property type="protein sequence ID" value="QBD78010.1"/>
    <property type="molecule type" value="Genomic_DNA"/>
</dbReference>